<feature type="compositionally biased region" description="Pro residues" evidence="1">
    <location>
        <begin position="23"/>
        <end position="35"/>
    </location>
</feature>
<reference evidence="3" key="1">
    <citation type="submission" date="2021-01" db="UniProtKB">
        <authorList>
            <consortium name="EnsemblMetazoa"/>
        </authorList>
    </citation>
    <scope>IDENTIFICATION</scope>
</reference>
<dbReference type="RefSeq" id="NP_001171240.1">
    <property type="nucleotide sequence ID" value="NM_001177769.1"/>
</dbReference>
<feature type="region of interest" description="Disordered" evidence="1">
    <location>
        <begin position="22"/>
        <end position="117"/>
    </location>
</feature>
<proteinExistence type="predicted"/>
<name>A0A7M6UVP1_NASVI</name>
<dbReference type="InParanoid" id="A0A7M6UVP1"/>
<protein>
    <submittedName>
        <fullName evidence="3">Uncharacterized protein</fullName>
    </submittedName>
</protein>
<dbReference type="AlphaFoldDB" id="A0A7M6UVP1"/>
<feature type="signal peptide" evidence="2">
    <location>
        <begin position="1"/>
        <end position="20"/>
    </location>
</feature>
<organism evidence="3 4">
    <name type="scientific">Nasonia vitripennis</name>
    <name type="common">Parasitic wasp</name>
    <dbReference type="NCBI Taxonomy" id="7425"/>
    <lineage>
        <taxon>Eukaryota</taxon>
        <taxon>Metazoa</taxon>
        <taxon>Ecdysozoa</taxon>
        <taxon>Arthropoda</taxon>
        <taxon>Hexapoda</taxon>
        <taxon>Insecta</taxon>
        <taxon>Pterygota</taxon>
        <taxon>Neoptera</taxon>
        <taxon>Endopterygota</taxon>
        <taxon>Hymenoptera</taxon>
        <taxon>Apocrita</taxon>
        <taxon>Proctotrupomorpha</taxon>
        <taxon>Chalcidoidea</taxon>
        <taxon>Pteromalidae</taxon>
        <taxon>Pteromalinae</taxon>
        <taxon>Nasonia</taxon>
    </lineage>
</organism>
<dbReference type="KEGG" id="nvi:100422736"/>
<dbReference type="GeneID" id="100422736"/>
<keyword evidence="2" id="KW-0732">Signal</keyword>
<feature type="compositionally biased region" description="Gly residues" evidence="1">
    <location>
        <begin position="107"/>
        <end position="117"/>
    </location>
</feature>
<sequence length="117" mass="12515">MKFVLSFLLLAVALMVAVDASPYRPPVQRPNPNAPKVPSFPGQGTWSGRPRRSPQKNGQVEINAKKEGGKTSWNVEGKHKVWGNEHGSIHVSGGANKQPGGKPQGQVGIGGSFHWGK</sequence>
<dbReference type="OrthoDB" id="7699246at2759"/>
<evidence type="ECO:0000313" key="4">
    <source>
        <dbReference type="Proteomes" id="UP000002358"/>
    </source>
</evidence>
<dbReference type="Proteomes" id="UP000002358">
    <property type="component" value="Chromosome 1"/>
</dbReference>
<evidence type="ECO:0000256" key="1">
    <source>
        <dbReference type="SAM" id="MobiDB-lite"/>
    </source>
</evidence>
<dbReference type="EnsemblMetazoa" id="NM_001177769">
    <property type="protein sequence ID" value="NP_001171240"/>
    <property type="gene ID" value="LOC100422736"/>
</dbReference>
<evidence type="ECO:0000256" key="2">
    <source>
        <dbReference type="SAM" id="SignalP"/>
    </source>
</evidence>
<keyword evidence="4" id="KW-1185">Reference proteome</keyword>
<feature type="compositionally biased region" description="Low complexity" evidence="1">
    <location>
        <begin position="93"/>
        <end position="106"/>
    </location>
</feature>
<evidence type="ECO:0000313" key="3">
    <source>
        <dbReference type="EnsemblMetazoa" id="NP_001171240"/>
    </source>
</evidence>
<feature type="chain" id="PRO_5029757212" evidence="2">
    <location>
        <begin position="21"/>
        <end position="117"/>
    </location>
</feature>
<accession>A0A7M6UVP1</accession>